<dbReference type="STRING" id="28189.CCYN74_40159"/>
<keyword evidence="2" id="KW-0808">Transferase</keyword>
<dbReference type="InterPro" id="IPR022300">
    <property type="entry name" value="PPK2-rel_1"/>
</dbReference>
<evidence type="ECO:0000313" key="7">
    <source>
        <dbReference type="Proteomes" id="UP000038055"/>
    </source>
</evidence>
<dbReference type="Pfam" id="PF03976">
    <property type="entry name" value="PPK2"/>
    <property type="match status" value="1"/>
</dbReference>
<keyword evidence="3" id="KW-0418">Kinase</keyword>
<dbReference type="Proteomes" id="UP000038055">
    <property type="component" value="Unassembled WGS sequence"/>
</dbReference>
<dbReference type="GO" id="GO:0006797">
    <property type="term" value="P:polyphosphate metabolic process"/>
    <property type="evidence" value="ECO:0007669"/>
    <property type="project" value="InterPro"/>
</dbReference>
<organism evidence="6 7">
    <name type="scientific">Capnocytophaga cynodegmi</name>
    <dbReference type="NCBI Taxonomy" id="28189"/>
    <lineage>
        <taxon>Bacteria</taxon>
        <taxon>Pseudomonadati</taxon>
        <taxon>Bacteroidota</taxon>
        <taxon>Flavobacteriia</taxon>
        <taxon>Flavobacteriales</taxon>
        <taxon>Flavobacteriaceae</taxon>
        <taxon>Capnocytophaga</taxon>
    </lineage>
</organism>
<evidence type="ECO:0000313" key="6">
    <source>
        <dbReference type="EMBL" id="CEN37526.1"/>
    </source>
</evidence>
<sequence length="299" mass="35693">MQSNQKITSMAKINLKKYRVKEKINLPELPTYEDFSLNEENLKSELKEVSKKLADFQDVLYAHNKYSLLICIQGMDTSGKDSLIKNVFKGFNSQGIEVHSFKSPSKKELEHDYLWRHYIALPERGKFGIFNRTHYENVIVTRVHPEYILNENLPKITKIGDINENFWKKRFKQIRKFEKNLSENGTIIFKFFLNISKEEQKQRLLERLNNSSKNWKFSKEDLNERKLWDEYQKFYEEAINETYSKSAPWYVIPADNKKAARLLVAKILWNRLKNYDNIKYPEIGNEANIEKYKEELLKS</sequence>
<reference evidence="7" key="1">
    <citation type="submission" date="2015-01" db="EMBL/GenBank/DDBJ databases">
        <authorList>
            <person name="MANFREDI Pablo"/>
        </authorList>
    </citation>
    <scope>NUCLEOTIDE SEQUENCE [LARGE SCALE GENOMIC DNA]</scope>
    <source>
        <strain evidence="7">Ccyn2B</strain>
    </source>
</reference>
<dbReference type="InterPro" id="IPR016898">
    <property type="entry name" value="Polyphosphate_phosphotransfera"/>
</dbReference>
<gene>
    <name evidence="6" type="ORF">CCYN2B_40124</name>
</gene>
<dbReference type="AlphaFoldDB" id="A0A0B7HCU3"/>
<feature type="coiled-coil region" evidence="4">
    <location>
        <begin position="194"/>
        <end position="225"/>
    </location>
</feature>
<dbReference type="InterPro" id="IPR022488">
    <property type="entry name" value="PPK2-related"/>
</dbReference>
<dbReference type="GO" id="GO:0008976">
    <property type="term" value="F:polyphosphate kinase activity"/>
    <property type="evidence" value="ECO:0007669"/>
    <property type="project" value="InterPro"/>
</dbReference>
<feature type="coiled-coil region" evidence="4">
    <location>
        <begin position="32"/>
        <end position="59"/>
    </location>
</feature>
<dbReference type="eggNOG" id="COG2326">
    <property type="taxonomic scope" value="Bacteria"/>
</dbReference>
<proteinExistence type="inferred from homology"/>
<dbReference type="NCBIfam" id="TIGR03709">
    <property type="entry name" value="PPK2_rel_1"/>
    <property type="match status" value="1"/>
</dbReference>
<dbReference type="PANTHER" id="PTHR34383:SF3">
    <property type="entry name" value="POLYPHOSPHATE:AMP PHOSPHOTRANSFERASE"/>
    <property type="match status" value="1"/>
</dbReference>
<evidence type="ECO:0000256" key="3">
    <source>
        <dbReference type="ARBA" id="ARBA00022777"/>
    </source>
</evidence>
<dbReference type="PANTHER" id="PTHR34383">
    <property type="entry name" value="POLYPHOSPHATE:AMP PHOSPHOTRANSFERASE-RELATED"/>
    <property type="match status" value="1"/>
</dbReference>
<keyword evidence="7" id="KW-1185">Reference proteome</keyword>
<comment type="similarity">
    <text evidence="1">Belongs to the polyphosphate kinase 2 (PPK2) family. Class I subfamily.</text>
</comment>
<protein>
    <recommendedName>
        <fullName evidence="5">Polyphosphate kinase-2-related domain-containing protein</fullName>
    </recommendedName>
</protein>
<dbReference type="Gene3D" id="3.40.50.300">
    <property type="entry name" value="P-loop containing nucleotide triphosphate hydrolases"/>
    <property type="match status" value="1"/>
</dbReference>
<evidence type="ECO:0000256" key="4">
    <source>
        <dbReference type="SAM" id="Coils"/>
    </source>
</evidence>
<evidence type="ECO:0000259" key="5">
    <source>
        <dbReference type="Pfam" id="PF03976"/>
    </source>
</evidence>
<name>A0A0B7HCU3_9FLAO</name>
<dbReference type="InterPro" id="IPR027417">
    <property type="entry name" value="P-loop_NTPase"/>
</dbReference>
<keyword evidence="4" id="KW-0175">Coiled coil</keyword>
<feature type="domain" description="Polyphosphate kinase-2-related" evidence="5">
    <location>
        <begin position="38"/>
        <end position="275"/>
    </location>
</feature>
<dbReference type="EMBL" id="CDOD01000034">
    <property type="protein sequence ID" value="CEN37526.1"/>
    <property type="molecule type" value="Genomic_DNA"/>
</dbReference>
<evidence type="ECO:0000256" key="2">
    <source>
        <dbReference type="ARBA" id="ARBA00022679"/>
    </source>
</evidence>
<accession>A0A0B7HCU3</accession>
<dbReference type="PIRSF" id="PIRSF028756">
    <property type="entry name" value="PPK2_prd"/>
    <property type="match status" value="1"/>
</dbReference>
<dbReference type="SUPFAM" id="SSF52540">
    <property type="entry name" value="P-loop containing nucleoside triphosphate hydrolases"/>
    <property type="match status" value="1"/>
</dbReference>
<evidence type="ECO:0000256" key="1">
    <source>
        <dbReference type="ARBA" id="ARBA00009924"/>
    </source>
</evidence>